<accession>V9HPD9</accession>
<dbReference type="RefSeq" id="WP_009527299.1">
    <property type="nucleotide sequence ID" value="NZ_JH815225.1"/>
</dbReference>
<dbReference type="AlphaFoldDB" id="V9HPD9"/>
<dbReference type="EMBL" id="AFZF02000006">
    <property type="protein sequence ID" value="EHL15304.1"/>
    <property type="molecule type" value="Genomic_DNA"/>
</dbReference>
<dbReference type="InterPro" id="IPR001347">
    <property type="entry name" value="SIS_dom"/>
</dbReference>
<dbReference type="Gene3D" id="3.40.50.10490">
    <property type="entry name" value="Glucose-6-phosphate isomerase like protein, domain 1"/>
    <property type="match status" value="1"/>
</dbReference>
<dbReference type="Proteomes" id="UP000017818">
    <property type="component" value="Unassembled WGS sequence"/>
</dbReference>
<comment type="caution">
    <text evidence="2">The sequence shown here is derived from an EMBL/GenBank/DDBJ whole genome shotgun (WGS) entry which is preliminary data.</text>
</comment>
<sequence>MKYVNELINRYPVLLVCKESIENAIKLMIDMYDNNGILYIAGNGGSAADADHIVGELMKGFIKKRKMTNDFKDKLCHVDNVIGEELYDVLQRGLAAINLNTHNALHTAYANDVDYTYIYAQMLFGYIRNNDIFFGISTSGNSKNILKAVTVAKAKGAKTIALTGKTGGKMKDYFDITIKVPETETYKIQELHLPIYHAICLQLEDYFYEQ</sequence>
<dbReference type="PANTHER" id="PTHR30390">
    <property type="entry name" value="SEDOHEPTULOSE 7-PHOSPHATE ISOMERASE / DNAA INITIATOR-ASSOCIATING FACTOR FOR REPLICATION INITIATION"/>
    <property type="match status" value="1"/>
</dbReference>
<organism evidence="2 3">
    <name type="scientific">Peptoanaerobacter stomatis</name>
    <dbReference type="NCBI Taxonomy" id="796937"/>
    <lineage>
        <taxon>Bacteria</taxon>
        <taxon>Bacillati</taxon>
        <taxon>Bacillota</taxon>
        <taxon>Clostridia</taxon>
        <taxon>Peptostreptococcales</taxon>
        <taxon>Filifactoraceae</taxon>
        <taxon>Peptoanaerobacter</taxon>
    </lineage>
</organism>
<dbReference type="Pfam" id="PF13580">
    <property type="entry name" value="SIS_2"/>
    <property type="match status" value="1"/>
</dbReference>
<dbReference type="PANTHER" id="PTHR30390:SF6">
    <property type="entry name" value="DNAA INITIATOR-ASSOCIATING PROTEIN DIAA"/>
    <property type="match status" value="1"/>
</dbReference>
<dbReference type="CDD" id="cd05006">
    <property type="entry name" value="SIS_GmhA"/>
    <property type="match status" value="1"/>
</dbReference>
<dbReference type="HOGENOM" id="CLU_080999_2_0_9"/>
<dbReference type="SUPFAM" id="SSF53697">
    <property type="entry name" value="SIS domain"/>
    <property type="match status" value="1"/>
</dbReference>
<proteinExistence type="predicted"/>
<dbReference type="InterPro" id="IPR050099">
    <property type="entry name" value="SIS_GmhA/DiaA_subfam"/>
</dbReference>
<dbReference type="PROSITE" id="PS51464">
    <property type="entry name" value="SIS"/>
    <property type="match status" value="1"/>
</dbReference>
<dbReference type="GO" id="GO:1901135">
    <property type="term" value="P:carbohydrate derivative metabolic process"/>
    <property type="evidence" value="ECO:0007669"/>
    <property type="project" value="InterPro"/>
</dbReference>
<gene>
    <name evidence="2" type="ORF">HMPREF9630_00673</name>
</gene>
<evidence type="ECO:0000259" key="1">
    <source>
        <dbReference type="PROSITE" id="PS51464"/>
    </source>
</evidence>
<dbReference type="InterPro" id="IPR035461">
    <property type="entry name" value="GmhA/DiaA"/>
</dbReference>
<evidence type="ECO:0000313" key="3">
    <source>
        <dbReference type="Proteomes" id="UP000017818"/>
    </source>
</evidence>
<dbReference type="OrthoDB" id="9781311at2"/>
<dbReference type="InterPro" id="IPR046348">
    <property type="entry name" value="SIS_dom_sf"/>
</dbReference>
<dbReference type="GO" id="GO:0097367">
    <property type="term" value="F:carbohydrate derivative binding"/>
    <property type="evidence" value="ECO:0007669"/>
    <property type="project" value="InterPro"/>
</dbReference>
<protein>
    <recommendedName>
        <fullName evidence="1">SIS domain-containing protein</fullName>
    </recommendedName>
</protein>
<name>V9HPD9_9FIRM</name>
<feature type="domain" description="SIS" evidence="1">
    <location>
        <begin position="28"/>
        <end position="209"/>
    </location>
</feature>
<dbReference type="PATRIC" id="fig|796939.3.peg.1655"/>
<dbReference type="Pfam" id="PF01380">
    <property type="entry name" value="SIS"/>
    <property type="match status" value="1"/>
</dbReference>
<reference evidence="2 3" key="1">
    <citation type="submission" date="2012-05" db="EMBL/GenBank/DDBJ databases">
        <title>The Genome Sequence of Eubacteriaceae bacterium CM2.</title>
        <authorList>
            <consortium name="The Broad Institute Genome Sequencing Platform"/>
            <person name="Earl A."/>
            <person name="Ward D."/>
            <person name="Feldgarden M."/>
            <person name="Gevers D."/>
            <person name="Sizova M."/>
            <person name="Hazen A."/>
            <person name="Epstein S."/>
            <person name="Walker B."/>
            <person name="Young S.K."/>
            <person name="Zeng Q."/>
            <person name="Gargeya S."/>
            <person name="Fitzgerald M."/>
            <person name="Haas B."/>
            <person name="Abouelleil A."/>
            <person name="Alvarado L."/>
            <person name="Arachchi H.M."/>
            <person name="Berlin A."/>
            <person name="Chapman S.B."/>
            <person name="Goldberg J."/>
            <person name="Griggs A."/>
            <person name="Gujja S."/>
            <person name="Hansen M."/>
            <person name="Howarth C."/>
            <person name="Imamovic A."/>
            <person name="Larimer J."/>
            <person name="McCowen C."/>
            <person name="Montmayeur A."/>
            <person name="Murphy C."/>
            <person name="Neiman D."/>
            <person name="Pearson M."/>
            <person name="Priest M."/>
            <person name="Roberts A."/>
            <person name="Saif S."/>
            <person name="Shea T."/>
            <person name="Sisk P."/>
            <person name="Sykes S."/>
            <person name="Wortman J."/>
            <person name="Nusbaum C."/>
            <person name="Birren B."/>
        </authorList>
    </citation>
    <scope>NUCLEOTIDE SEQUENCE [LARGE SCALE GENOMIC DNA]</scope>
    <source>
        <strain evidence="2 3">CM2</strain>
    </source>
</reference>
<evidence type="ECO:0000313" key="2">
    <source>
        <dbReference type="EMBL" id="EHL15304.1"/>
    </source>
</evidence>